<evidence type="ECO:0000256" key="2">
    <source>
        <dbReference type="SAM" id="MobiDB-lite"/>
    </source>
</evidence>
<dbReference type="Pfam" id="PF01642">
    <property type="entry name" value="MM_CoA_mutase"/>
    <property type="match status" value="1"/>
</dbReference>
<dbReference type="InterPro" id="IPR006098">
    <property type="entry name" value="MMCoA_mutase_a_cat"/>
</dbReference>
<dbReference type="GO" id="GO:0004494">
    <property type="term" value="F:methylmalonyl-CoA mutase activity"/>
    <property type="evidence" value="ECO:0007669"/>
    <property type="project" value="InterPro"/>
</dbReference>
<dbReference type="PANTHER" id="PTHR48101:SF1">
    <property type="entry name" value="METHYLMALONYL-COA MUTASE, LARGE SUBUNIT"/>
    <property type="match status" value="1"/>
</dbReference>
<dbReference type="NCBIfam" id="TIGR00641">
    <property type="entry name" value="acid_CoA_mut_N"/>
    <property type="match status" value="1"/>
</dbReference>
<protein>
    <submittedName>
        <fullName evidence="4">Methylmalonyl-CoA mutase</fullName>
    </submittedName>
</protein>
<proteinExistence type="predicted"/>
<dbReference type="CDD" id="cd03680">
    <property type="entry name" value="MM_CoA_mutase_ICM_like"/>
    <property type="match status" value="1"/>
</dbReference>
<evidence type="ECO:0000313" key="5">
    <source>
        <dbReference type="Proteomes" id="UP000070184"/>
    </source>
</evidence>
<evidence type="ECO:0000313" key="4">
    <source>
        <dbReference type="EMBL" id="KXA90287.1"/>
    </source>
</evidence>
<dbReference type="EMBL" id="LHXK01000008">
    <property type="protein sequence ID" value="KXA90287.1"/>
    <property type="molecule type" value="Genomic_DNA"/>
</dbReference>
<sequence>MFDEDELEKIKKSKEKWEEENLEPTLNKFGERKEEFKTGSGKKVKRIYEPNDIKDTDYVEDINWPGRHPFTRGVYSTMHRGRIWTMRLYSGFGTAEETNERWKYLIEQGQSGLSAAFDLPTQIGLDSDHPLAVGEVGKVGVAIDSLRDMERLFDDIKLDQVSTSMTINAPTPVLLGMYVALAQKQGVDPKDLRGTVQNDILKEYVARNTFIFPPEPSMKLVGDVIEYCSENLPRWNSISISGYHFREAGSTATQELAFTIANGIEYVESALERGLDVDDFAPRLSFFFGAHSDLMEEIAKFRAARRLWAKIMKERFGAEDPNSCKLRFHVQTAGCTLTAQQPKNNIVRTAFEALAGVLGGAQSIHTNSYDEALALPSEEAVSTALRTQQILAHETGVTNTMDPLGGSYYIETLTNELEEDAREYIKKIEKIGGVPKAIEQGYIQQEIQDSAYEYQREINEGERTIVGVNKFTEEEEEIDIELHKVDPEVAETQIQRLEKVKKERDTDKVESALEELRKTAEAGDNVMNPIIKAVEQYATIGEICDVLRDVYGEYEESSAIAMAST</sequence>
<dbReference type="GO" id="GO:0031419">
    <property type="term" value="F:cobalamin binding"/>
    <property type="evidence" value="ECO:0007669"/>
    <property type="project" value="InterPro"/>
</dbReference>
<organism evidence="4 5">
    <name type="scientific">candidate division MSBL1 archaeon SCGC-AAA259B11</name>
    <dbReference type="NCBI Taxonomy" id="1698260"/>
    <lineage>
        <taxon>Archaea</taxon>
        <taxon>Methanobacteriati</taxon>
        <taxon>Methanobacteriota</taxon>
        <taxon>candidate division MSBL1</taxon>
    </lineage>
</organism>
<keyword evidence="1" id="KW-0413">Isomerase</keyword>
<dbReference type="AlphaFoldDB" id="A0A133U7Z8"/>
<evidence type="ECO:0000256" key="1">
    <source>
        <dbReference type="ARBA" id="ARBA00023235"/>
    </source>
</evidence>
<feature type="domain" description="Methylmalonyl-CoA mutase alpha/beta chain catalytic" evidence="3">
    <location>
        <begin position="38"/>
        <end position="553"/>
    </location>
</feature>
<evidence type="ECO:0000259" key="3">
    <source>
        <dbReference type="Pfam" id="PF01642"/>
    </source>
</evidence>
<dbReference type="PANTHER" id="PTHR48101">
    <property type="entry name" value="METHYLMALONYL-COA MUTASE, MITOCHONDRIAL-RELATED"/>
    <property type="match status" value="1"/>
</dbReference>
<accession>A0A133U7Z8</accession>
<gene>
    <name evidence="4" type="ORF">AKJ61_01075</name>
</gene>
<dbReference type="InterPro" id="IPR016176">
    <property type="entry name" value="Cbl-dep_enz_cat"/>
</dbReference>
<name>A0A133U7Z8_9EURY</name>
<dbReference type="PATRIC" id="fig|1698260.3.peg.991"/>
<dbReference type="InterPro" id="IPR006099">
    <property type="entry name" value="MeMalonylCoA_mutase_a/b_cat"/>
</dbReference>
<keyword evidence="5" id="KW-1185">Reference proteome</keyword>
<dbReference type="Proteomes" id="UP000070184">
    <property type="component" value="Unassembled WGS sequence"/>
</dbReference>
<comment type="caution">
    <text evidence="4">The sequence shown here is derived from an EMBL/GenBank/DDBJ whole genome shotgun (WGS) entry which is preliminary data.</text>
</comment>
<dbReference type="Gene3D" id="3.20.20.240">
    <property type="entry name" value="Methylmalonyl-CoA mutase"/>
    <property type="match status" value="1"/>
</dbReference>
<dbReference type="SUPFAM" id="SSF51703">
    <property type="entry name" value="Cobalamin (vitamin B12)-dependent enzymes"/>
    <property type="match status" value="1"/>
</dbReference>
<reference evidence="4 5" key="1">
    <citation type="journal article" date="2016" name="Sci. Rep.">
        <title>Metabolic traits of an uncultured archaeal lineage -MSBL1- from brine pools of the Red Sea.</title>
        <authorList>
            <person name="Mwirichia R."/>
            <person name="Alam I."/>
            <person name="Rashid M."/>
            <person name="Vinu M."/>
            <person name="Ba-Alawi W."/>
            <person name="Anthony Kamau A."/>
            <person name="Kamanda Ngugi D."/>
            <person name="Goker M."/>
            <person name="Klenk H.P."/>
            <person name="Bajic V."/>
            <person name="Stingl U."/>
        </authorList>
    </citation>
    <scope>NUCLEOTIDE SEQUENCE [LARGE SCALE GENOMIC DNA]</scope>
    <source>
        <strain evidence="4">SCGC-AAA259B11</strain>
    </source>
</reference>
<feature type="region of interest" description="Disordered" evidence="2">
    <location>
        <begin position="1"/>
        <end position="41"/>
    </location>
</feature>